<dbReference type="KEGG" id="cpra:CPter91_4859"/>
<dbReference type="AlphaFoldDB" id="A0A127QAV5"/>
<evidence type="ECO:0000313" key="2">
    <source>
        <dbReference type="EMBL" id="AMP16893.1"/>
    </source>
</evidence>
<keyword evidence="4" id="KW-1185">Reference proteome</keyword>
<dbReference type="Proteomes" id="UP000074561">
    <property type="component" value="Chromosome"/>
</dbReference>
<gene>
    <name evidence="2" type="ORF">CPter291_4673</name>
    <name evidence="1" type="ORF">CPter91_4859</name>
</gene>
<evidence type="ECO:0000313" key="4">
    <source>
        <dbReference type="Proteomes" id="UP000074914"/>
    </source>
</evidence>
<proteinExistence type="predicted"/>
<name>A0A127QAV5_9BURK</name>
<sequence>MNDGIHGFIYSGRRAADRRTKTAGKNKAAIETGLCPLSTTAAK</sequence>
<protein>
    <submittedName>
        <fullName evidence="1">Uncharacterized protein</fullName>
    </submittedName>
</protein>
<organism evidence="1 3">
    <name type="scientific">Collimonas pratensis</name>
    <dbReference type="NCBI Taxonomy" id="279113"/>
    <lineage>
        <taxon>Bacteria</taxon>
        <taxon>Pseudomonadati</taxon>
        <taxon>Pseudomonadota</taxon>
        <taxon>Betaproteobacteria</taxon>
        <taxon>Burkholderiales</taxon>
        <taxon>Oxalobacteraceae</taxon>
        <taxon>Collimonas</taxon>
    </lineage>
</organism>
<dbReference type="EMBL" id="CP013234">
    <property type="protein sequence ID" value="AMP07154.1"/>
    <property type="molecule type" value="Genomic_DNA"/>
</dbReference>
<evidence type="ECO:0000313" key="3">
    <source>
        <dbReference type="Proteomes" id="UP000074561"/>
    </source>
</evidence>
<accession>A0A127QAV5</accession>
<reference evidence="3 4" key="1">
    <citation type="submission" date="2015-11" db="EMBL/GenBank/DDBJ databases">
        <title>Exploring the genomic traits of fungus-feeding bacterial genus Collimonas.</title>
        <authorList>
            <person name="Song C."/>
            <person name="Schmidt R."/>
            <person name="de Jager V."/>
            <person name="Krzyzanowska D."/>
            <person name="Jongedijk E."/>
            <person name="Cankar K."/>
            <person name="Beekwilder J."/>
            <person name="van Veen A."/>
            <person name="de Boer W."/>
            <person name="van Veen J.A."/>
            <person name="Garbeva P."/>
        </authorList>
    </citation>
    <scope>NUCLEOTIDE SEQUENCE [LARGE SCALE GENOMIC DNA]</scope>
    <source>
        <strain evidence="2 4">Ter291</strain>
        <strain evidence="1 3">Ter91</strain>
    </source>
</reference>
<dbReference type="EMBL" id="CP013236">
    <property type="protein sequence ID" value="AMP16893.1"/>
    <property type="molecule type" value="Genomic_DNA"/>
</dbReference>
<evidence type="ECO:0000313" key="1">
    <source>
        <dbReference type="EMBL" id="AMP07154.1"/>
    </source>
</evidence>
<dbReference type="Proteomes" id="UP000074914">
    <property type="component" value="Chromosome"/>
</dbReference>